<dbReference type="EC" id="2.7.13.3" evidence="2"/>
<evidence type="ECO:0000256" key="5">
    <source>
        <dbReference type="ARBA" id="ARBA00022741"/>
    </source>
</evidence>
<sequence length="640" mass="68663">MKSEVRAVRPSGTLAPDAFQAFFDALDEPAAVCDVSLRIAAVNPALRRFCAEHDISVDVLAEALASAVAPEDGQSHEVDLVLQSGTSLVLALSRRADTVAVRARVDTEVISGRLVVAERALLEQARTEGVLLDLGRSVAEAGGEEELVAAVARGVKELFPGRAFCIRIVDARSGGLTSLYAEGRLKEGAHEPLVLFQRSVEKTNLTVTALPQGRVSISEEVPLLFHGSTRAVSAPLVASGQLFGAINMEYPEGLDADPAHDERVLLQLASQVAVAVKNAKLIDELTFVRKYLEELLEKANALILVVNRDKQVVVFNQALSALTGLTKEQVLGRDLSSLVAASEQLRLAPVLAAAMRGESVNNFETRLLTRDGGEVRVSFATSSMLTQPGEVEGVIAIGQDVTVVKELEKRIIHAEKLASIGQLAASVVHEINNPMTAVATYADALLQRSRMTPGANPADQEKLKKILESSHRILRFTRDLVSYARPAQDRPERVSLNAVVDMAVGFCEHVVSQARVSVQREYASDVPPLAAVRANLVQVFVNLITNACHAMQPGGLVYLSTVQEGTEAVVRVRDTGTGIEPRNLSRIFEPFFTTKPEGRGTGLGLSICQGIVENHGGRLTVESALGQGTTFTVRLPLATD</sequence>
<organism evidence="12 13">
    <name type="scientific">Corallococcus exercitus</name>
    <dbReference type="NCBI Taxonomy" id="2316736"/>
    <lineage>
        <taxon>Bacteria</taxon>
        <taxon>Pseudomonadati</taxon>
        <taxon>Myxococcota</taxon>
        <taxon>Myxococcia</taxon>
        <taxon>Myxococcales</taxon>
        <taxon>Cystobacterineae</taxon>
        <taxon>Myxococcaceae</taxon>
        <taxon>Corallococcus</taxon>
    </lineage>
</organism>
<dbReference type="OrthoDB" id="9784397at2"/>
<dbReference type="SUPFAM" id="SSF55785">
    <property type="entry name" value="PYP-like sensor domain (PAS domain)"/>
    <property type="match status" value="1"/>
</dbReference>
<dbReference type="InterPro" id="IPR036890">
    <property type="entry name" value="HATPase_C_sf"/>
</dbReference>
<evidence type="ECO:0000256" key="4">
    <source>
        <dbReference type="ARBA" id="ARBA00022679"/>
    </source>
</evidence>
<dbReference type="EMBL" id="JABFJV010000302">
    <property type="protein sequence ID" value="NOK38264.1"/>
    <property type="molecule type" value="Genomic_DNA"/>
</dbReference>
<dbReference type="PANTHER" id="PTHR43065:SF10">
    <property type="entry name" value="PEROXIDE STRESS-ACTIVATED HISTIDINE KINASE MAK3"/>
    <property type="match status" value="1"/>
</dbReference>
<dbReference type="Gene3D" id="1.10.287.130">
    <property type="match status" value="1"/>
</dbReference>
<dbReference type="SUPFAM" id="SSF55874">
    <property type="entry name" value="ATPase domain of HSP90 chaperone/DNA topoisomerase II/histidine kinase"/>
    <property type="match status" value="1"/>
</dbReference>
<dbReference type="PANTHER" id="PTHR43065">
    <property type="entry name" value="SENSOR HISTIDINE KINASE"/>
    <property type="match status" value="1"/>
</dbReference>
<dbReference type="InterPro" id="IPR004358">
    <property type="entry name" value="Sig_transdc_His_kin-like_C"/>
</dbReference>
<gene>
    <name evidence="12" type="ORF">HMI49_34205</name>
</gene>
<keyword evidence="5" id="KW-0547">Nucleotide-binding</keyword>
<dbReference type="Gene3D" id="3.30.450.40">
    <property type="match status" value="1"/>
</dbReference>
<dbReference type="InterPro" id="IPR035965">
    <property type="entry name" value="PAS-like_dom_sf"/>
</dbReference>
<dbReference type="NCBIfam" id="TIGR00229">
    <property type="entry name" value="sensory_box"/>
    <property type="match status" value="1"/>
</dbReference>
<evidence type="ECO:0000259" key="11">
    <source>
        <dbReference type="PROSITE" id="PS50113"/>
    </source>
</evidence>
<keyword evidence="3" id="KW-0597">Phosphoprotein</keyword>
<dbReference type="CDD" id="cd00082">
    <property type="entry name" value="HisKA"/>
    <property type="match status" value="1"/>
</dbReference>
<comment type="caution">
    <text evidence="12">The sequence shown here is derived from an EMBL/GenBank/DDBJ whole genome shotgun (WGS) entry which is preliminary data.</text>
</comment>
<accession>A0A3A8HLE9</accession>
<keyword evidence="4" id="KW-0808">Transferase</keyword>
<dbReference type="CDD" id="cd00130">
    <property type="entry name" value="PAS"/>
    <property type="match status" value="1"/>
</dbReference>
<keyword evidence="13" id="KW-1185">Reference proteome</keyword>
<dbReference type="Gene3D" id="3.30.565.10">
    <property type="entry name" value="Histidine kinase-like ATPase, C-terminal domain"/>
    <property type="match status" value="1"/>
</dbReference>
<evidence type="ECO:0000259" key="10">
    <source>
        <dbReference type="PROSITE" id="PS50112"/>
    </source>
</evidence>
<feature type="domain" description="Histidine kinase" evidence="9">
    <location>
        <begin position="426"/>
        <end position="639"/>
    </location>
</feature>
<dbReference type="Proteomes" id="UP000563426">
    <property type="component" value="Unassembled WGS sequence"/>
</dbReference>
<dbReference type="SUPFAM" id="SSF55781">
    <property type="entry name" value="GAF domain-like"/>
    <property type="match status" value="1"/>
</dbReference>
<dbReference type="GO" id="GO:0000155">
    <property type="term" value="F:phosphorelay sensor kinase activity"/>
    <property type="evidence" value="ECO:0007669"/>
    <property type="project" value="InterPro"/>
</dbReference>
<evidence type="ECO:0000256" key="3">
    <source>
        <dbReference type="ARBA" id="ARBA00022553"/>
    </source>
</evidence>
<evidence type="ECO:0000313" key="13">
    <source>
        <dbReference type="Proteomes" id="UP000563426"/>
    </source>
</evidence>
<evidence type="ECO:0000256" key="6">
    <source>
        <dbReference type="ARBA" id="ARBA00022777"/>
    </source>
</evidence>
<dbReference type="GO" id="GO:0006355">
    <property type="term" value="P:regulation of DNA-templated transcription"/>
    <property type="evidence" value="ECO:0007669"/>
    <property type="project" value="InterPro"/>
</dbReference>
<dbReference type="InterPro" id="IPR003018">
    <property type="entry name" value="GAF"/>
</dbReference>
<dbReference type="SMART" id="SM00065">
    <property type="entry name" value="GAF"/>
    <property type="match status" value="1"/>
</dbReference>
<dbReference type="SMART" id="SM00388">
    <property type="entry name" value="HisKA"/>
    <property type="match status" value="1"/>
</dbReference>
<dbReference type="InterPro" id="IPR013767">
    <property type="entry name" value="PAS_fold"/>
</dbReference>
<feature type="domain" description="PAS" evidence="10">
    <location>
        <begin position="288"/>
        <end position="358"/>
    </location>
</feature>
<dbReference type="SMART" id="SM00091">
    <property type="entry name" value="PAS"/>
    <property type="match status" value="2"/>
</dbReference>
<dbReference type="InterPro" id="IPR003594">
    <property type="entry name" value="HATPase_dom"/>
</dbReference>
<evidence type="ECO:0000256" key="2">
    <source>
        <dbReference type="ARBA" id="ARBA00012438"/>
    </source>
</evidence>
<feature type="domain" description="PAC" evidence="11">
    <location>
        <begin position="361"/>
        <end position="413"/>
    </location>
</feature>
<comment type="catalytic activity">
    <reaction evidence="1">
        <text>ATP + protein L-histidine = ADP + protein N-phospho-L-histidine.</text>
        <dbReference type="EC" id="2.7.13.3"/>
    </reaction>
</comment>
<dbReference type="InterPro" id="IPR036097">
    <property type="entry name" value="HisK_dim/P_sf"/>
</dbReference>
<keyword evidence="6" id="KW-0418">Kinase</keyword>
<evidence type="ECO:0000313" key="12">
    <source>
        <dbReference type="EMBL" id="NOK38264.1"/>
    </source>
</evidence>
<dbReference type="SMART" id="SM00387">
    <property type="entry name" value="HATPase_c"/>
    <property type="match status" value="1"/>
</dbReference>
<dbReference type="RefSeq" id="WP_120528660.1">
    <property type="nucleotide sequence ID" value="NZ_JABFJV010000302.1"/>
</dbReference>
<dbReference type="InterPro" id="IPR000700">
    <property type="entry name" value="PAS-assoc_C"/>
</dbReference>
<dbReference type="InterPro" id="IPR005467">
    <property type="entry name" value="His_kinase_dom"/>
</dbReference>
<protein>
    <recommendedName>
        <fullName evidence="2">histidine kinase</fullName>
        <ecNumber evidence="2">2.7.13.3</ecNumber>
    </recommendedName>
</protein>
<evidence type="ECO:0000256" key="1">
    <source>
        <dbReference type="ARBA" id="ARBA00000085"/>
    </source>
</evidence>
<reference evidence="12 13" key="1">
    <citation type="submission" date="2020-05" db="EMBL/GenBank/DDBJ databases">
        <authorList>
            <person name="Whitworth D."/>
        </authorList>
    </citation>
    <scope>NUCLEOTIDE SEQUENCE [LARGE SCALE GENOMIC DNA]</scope>
    <source>
        <strain evidence="12 13">AB043B</strain>
    </source>
</reference>
<dbReference type="Pfam" id="PF00512">
    <property type="entry name" value="HisKA"/>
    <property type="match status" value="1"/>
</dbReference>
<dbReference type="SUPFAM" id="SSF47384">
    <property type="entry name" value="Homodimeric domain of signal transducing histidine kinase"/>
    <property type="match status" value="1"/>
</dbReference>
<dbReference type="InterPro" id="IPR029016">
    <property type="entry name" value="GAF-like_dom_sf"/>
</dbReference>
<dbReference type="AlphaFoldDB" id="A0A3A8HLE9"/>
<dbReference type="GO" id="GO:0005524">
    <property type="term" value="F:ATP binding"/>
    <property type="evidence" value="ECO:0007669"/>
    <property type="project" value="UniProtKB-KW"/>
</dbReference>
<dbReference type="InterPro" id="IPR000014">
    <property type="entry name" value="PAS"/>
</dbReference>
<dbReference type="InterPro" id="IPR003661">
    <property type="entry name" value="HisK_dim/P_dom"/>
</dbReference>
<dbReference type="Pfam" id="PF00989">
    <property type="entry name" value="PAS"/>
    <property type="match status" value="1"/>
</dbReference>
<dbReference type="Pfam" id="PF02518">
    <property type="entry name" value="HATPase_c"/>
    <property type="match status" value="1"/>
</dbReference>
<keyword evidence="8" id="KW-0902">Two-component regulatory system</keyword>
<name>A0A3A8HLE9_9BACT</name>
<dbReference type="PROSITE" id="PS50109">
    <property type="entry name" value="HIS_KIN"/>
    <property type="match status" value="1"/>
</dbReference>
<dbReference type="PROSITE" id="PS50112">
    <property type="entry name" value="PAS"/>
    <property type="match status" value="1"/>
</dbReference>
<keyword evidence="7" id="KW-0067">ATP-binding</keyword>
<evidence type="ECO:0000256" key="8">
    <source>
        <dbReference type="ARBA" id="ARBA00023012"/>
    </source>
</evidence>
<dbReference type="Gene3D" id="3.30.450.20">
    <property type="entry name" value="PAS domain"/>
    <property type="match status" value="1"/>
</dbReference>
<dbReference type="PROSITE" id="PS50113">
    <property type="entry name" value="PAC"/>
    <property type="match status" value="1"/>
</dbReference>
<evidence type="ECO:0000259" key="9">
    <source>
        <dbReference type="PROSITE" id="PS50109"/>
    </source>
</evidence>
<dbReference type="PRINTS" id="PR00344">
    <property type="entry name" value="BCTRLSENSOR"/>
</dbReference>
<proteinExistence type="predicted"/>
<evidence type="ECO:0000256" key="7">
    <source>
        <dbReference type="ARBA" id="ARBA00022840"/>
    </source>
</evidence>